<evidence type="ECO:0000313" key="2">
    <source>
        <dbReference type="EnsemblPlants" id="Solyc05g013330.3.1"/>
    </source>
</evidence>
<keyword evidence="1" id="KW-0472">Membrane</keyword>
<protein>
    <submittedName>
        <fullName evidence="2">Uncharacterized protein</fullName>
    </submittedName>
</protein>
<keyword evidence="1" id="KW-1133">Transmembrane helix</keyword>
<proteinExistence type="predicted"/>
<organism evidence="2">
    <name type="scientific">Solanum lycopersicum</name>
    <name type="common">Tomato</name>
    <name type="synonym">Lycopersicon esculentum</name>
    <dbReference type="NCBI Taxonomy" id="4081"/>
    <lineage>
        <taxon>Eukaryota</taxon>
        <taxon>Viridiplantae</taxon>
        <taxon>Streptophyta</taxon>
        <taxon>Embryophyta</taxon>
        <taxon>Tracheophyta</taxon>
        <taxon>Spermatophyta</taxon>
        <taxon>Magnoliopsida</taxon>
        <taxon>eudicotyledons</taxon>
        <taxon>Gunneridae</taxon>
        <taxon>Pentapetalae</taxon>
        <taxon>asterids</taxon>
        <taxon>lamiids</taxon>
        <taxon>Solanales</taxon>
        <taxon>Solanaceae</taxon>
        <taxon>Solanoideae</taxon>
        <taxon>Solaneae</taxon>
        <taxon>Solanum</taxon>
        <taxon>Solanum subgen. Lycopersicon</taxon>
    </lineage>
</organism>
<evidence type="ECO:0000256" key="1">
    <source>
        <dbReference type="SAM" id="Phobius"/>
    </source>
</evidence>
<name>A0A3Q7GG65_SOLLC</name>
<dbReference type="Proteomes" id="UP000004994">
    <property type="component" value="Chromosome 5"/>
</dbReference>
<evidence type="ECO:0000313" key="3">
    <source>
        <dbReference type="Proteomes" id="UP000004994"/>
    </source>
</evidence>
<dbReference type="AlphaFoldDB" id="A0A3Q7GG65"/>
<reference evidence="2" key="1">
    <citation type="journal article" date="2012" name="Nature">
        <title>The tomato genome sequence provides insights into fleshy fruit evolution.</title>
        <authorList>
            <consortium name="Tomato Genome Consortium"/>
        </authorList>
    </citation>
    <scope>NUCLEOTIDE SEQUENCE [LARGE SCALE GENOMIC DNA]</scope>
    <source>
        <strain evidence="2">cv. Heinz 1706</strain>
    </source>
</reference>
<feature type="transmembrane region" description="Helical" evidence="1">
    <location>
        <begin position="6"/>
        <end position="24"/>
    </location>
</feature>
<dbReference type="InParanoid" id="A0A3Q7GG65"/>
<dbReference type="EnsemblPlants" id="Solyc05g013330.3.1">
    <property type="protein sequence ID" value="Solyc05g013330.3.1"/>
    <property type="gene ID" value="Solyc05g013330.3"/>
</dbReference>
<dbReference type="PaxDb" id="4081-Solyc05g013330.2.1"/>
<dbReference type="Gramene" id="Solyc05g013330.3.1">
    <property type="protein sequence ID" value="Solyc05g013330.3.1"/>
    <property type="gene ID" value="Solyc05g013330.3"/>
</dbReference>
<accession>A0A3Q7GG65</accession>
<reference evidence="2" key="2">
    <citation type="submission" date="2019-01" db="UniProtKB">
        <authorList>
            <consortium name="EnsemblPlants"/>
        </authorList>
    </citation>
    <scope>IDENTIFICATION</scope>
    <source>
        <strain evidence="2">cv. Heinz 1706</strain>
    </source>
</reference>
<sequence length="57" mass="6458">MHSDFSAIGVRSLISLLTIQLLMIQSGFLELGIRSVLCYLNEVLLVKRKLSFCSRLM</sequence>
<keyword evidence="1" id="KW-0812">Transmembrane</keyword>
<keyword evidence="3" id="KW-1185">Reference proteome</keyword>